<comment type="similarity">
    <text evidence="1">Belongs to the zinc-containing alcohol dehydrogenase family.</text>
</comment>
<evidence type="ECO:0000256" key="2">
    <source>
        <dbReference type="ARBA" id="ARBA00022741"/>
    </source>
</evidence>
<dbReference type="Gene3D" id="3.40.50.720">
    <property type="entry name" value="NAD(P)-binding Rossmann-like Domain"/>
    <property type="match status" value="1"/>
</dbReference>
<dbReference type="OrthoDB" id="9992527at2759"/>
<name>A0A318ZSX9_9EURO</name>
<dbReference type="Gene3D" id="3.90.180.10">
    <property type="entry name" value="Medium-chain alcohol dehydrogenases, catalytic domain"/>
    <property type="match status" value="1"/>
</dbReference>
<dbReference type="SUPFAM" id="SSF51735">
    <property type="entry name" value="NAD(P)-binding Rossmann-fold domains"/>
    <property type="match status" value="1"/>
</dbReference>
<dbReference type="Pfam" id="PF08240">
    <property type="entry name" value="ADH_N"/>
    <property type="match status" value="1"/>
</dbReference>
<keyword evidence="7" id="KW-1185">Reference proteome</keyword>
<dbReference type="GO" id="GO:0000166">
    <property type="term" value="F:nucleotide binding"/>
    <property type="evidence" value="ECO:0007669"/>
    <property type="project" value="UniProtKB-KW"/>
</dbReference>
<protein>
    <submittedName>
        <fullName evidence="6">GroES-like protein</fullName>
    </submittedName>
</protein>
<dbReference type="PANTHER" id="PTHR45348">
    <property type="entry name" value="HYPOTHETICAL OXIDOREDUCTASE (EUROFUNG)"/>
    <property type="match status" value="1"/>
</dbReference>
<dbReference type="EMBL" id="KZ821218">
    <property type="protein sequence ID" value="PYH49805.1"/>
    <property type="molecule type" value="Genomic_DNA"/>
</dbReference>
<evidence type="ECO:0000259" key="5">
    <source>
        <dbReference type="SMART" id="SM00829"/>
    </source>
</evidence>
<dbReference type="Proteomes" id="UP000248349">
    <property type="component" value="Unassembled WGS sequence"/>
</dbReference>
<evidence type="ECO:0000256" key="1">
    <source>
        <dbReference type="ARBA" id="ARBA00008072"/>
    </source>
</evidence>
<dbReference type="GeneID" id="37075147"/>
<keyword evidence="4" id="KW-0560">Oxidoreductase</keyword>
<dbReference type="PANTHER" id="PTHR45348:SF2">
    <property type="entry name" value="ZINC-TYPE ALCOHOL DEHYDROGENASE-LIKE PROTEIN C2E1P3.01"/>
    <property type="match status" value="1"/>
</dbReference>
<dbReference type="SMART" id="SM00829">
    <property type="entry name" value="PKS_ER"/>
    <property type="match status" value="1"/>
</dbReference>
<dbReference type="CDD" id="cd08249">
    <property type="entry name" value="enoyl_reductase_like"/>
    <property type="match status" value="1"/>
</dbReference>
<dbReference type="InterPro" id="IPR020843">
    <property type="entry name" value="ER"/>
</dbReference>
<feature type="domain" description="Enoyl reductase (ER)" evidence="5">
    <location>
        <begin position="14"/>
        <end position="344"/>
    </location>
</feature>
<keyword evidence="3" id="KW-0521">NADP</keyword>
<reference evidence="6 7" key="1">
    <citation type="submission" date="2016-12" db="EMBL/GenBank/DDBJ databases">
        <title>The genomes of Aspergillus section Nigri reveals drivers in fungal speciation.</title>
        <authorList>
            <consortium name="DOE Joint Genome Institute"/>
            <person name="Vesth T.C."/>
            <person name="Nybo J."/>
            <person name="Theobald S."/>
            <person name="Brandl J."/>
            <person name="Frisvad J.C."/>
            <person name="Nielsen K.F."/>
            <person name="Lyhne E.K."/>
            <person name="Kogle M.E."/>
            <person name="Kuo A."/>
            <person name="Riley R."/>
            <person name="Clum A."/>
            <person name="Nolan M."/>
            <person name="Lipzen A."/>
            <person name="Salamov A."/>
            <person name="Henrissat B."/>
            <person name="Wiebenga A."/>
            <person name="De Vries R.P."/>
            <person name="Grigoriev I.V."/>
            <person name="Mortensen U.H."/>
            <person name="Andersen M.R."/>
            <person name="Baker S.E."/>
        </authorList>
    </citation>
    <scope>NUCLEOTIDE SEQUENCE [LARGE SCALE GENOMIC DNA]</scope>
    <source>
        <strain evidence="6 7">JOP 1030-1</strain>
    </source>
</reference>
<organism evidence="6 7">
    <name type="scientific">Aspergillus saccharolyticus JOP 1030-1</name>
    <dbReference type="NCBI Taxonomy" id="1450539"/>
    <lineage>
        <taxon>Eukaryota</taxon>
        <taxon>Fungi</taxon>
        <taxon>Dikarya</taxon>
        <taxon>Ascomycota</taxon>
        <taxon>Pezizomycotina</taxon>
        <taxon>Eurotiomycetes</taxon>
        <taxon>Eurotiomycetidae</taxon>
        <taxon>Eurotiales</taxon>
        <taxon>Aspergillaceae</taxon>
        <taxon>Aspergillus</taxon>
        <taxon>Aspergillus subgen. Circumdati</taxon>
    </lineage>
</organism>
<evidence type="ECO:0000256" key="4">
    <source>
        <dbReference type="ARBA" id="ARBA00023002"/>
    </source>
</evidence>
<dbReference type="STRING" id="1450539.A0A318ZSX9"/>
<evidence type="ECO:0000256" key="3">
    <source>
        <dbReference type="ARBA" id="ARBA00022857"/>
    </source>
</evidence>
<evidence type="ECO:0000313" key="6">
    <source>
        <dbReference type="EMBL" id="PYH49805.1"/>
    </source>
</evidence>
<proteinExistence type="inferred from homology"/>
<gene>
    <name evidence="6" type="ORF">BP01DRAFT_352347</name>
</gene>
<dbReference type="InterPro" id="IPR036291">
    <property type="entry name" value="NAD(P)-bd_dom_sf"/>
</dbReference>
<sequence>MAENQTAIFATAIGQPLSTGSRPIPEPREGQVLIKVTVAGLNPHDAKARDYGLFIKDYLPAVLAADVVGVVTRVGPNVTRFQPGDHIFGQAWVPTPGSDAPASETALAMNNSSGLQEYAVLDARYSAKVPSAFTDAQLATLPTNLVTSAVALFDTTALGIPAPWTPAASTFDYAATALLILGGGTNTGRFGIQLAALAGIGKIVVVASPRSEAEARALGATHIVDRTGKSGQEIAAAVREIVGDELLYAYDTINPPDSQYIGVEALSNSQRGKLARLRPSEPVDESKLSTEKSAGYEVMNVFGSSSARPAVAEPLWERVEGLLAEGTVKPTGYQVIRGLDVEAVNKTLDAYSSGDATGHWQVHL</sequence>
<dbReference type="InterPro" id="IPR013154">
    <property type="entry name" value="ADH-like_N"/>
</dbReference>
<accession>A0A318ZSX9</accession>
<dbReference type="InterPro" id="IPR011032">
    <property type="entry name" value="GroES-like_sf"/>
</dbReference>
<dbReference type="InterPro" id="IPR047122">
    <property type="entry name" value="Trans-enoyl_RdTase-like"/>
</dbReference>
<dbReference type="GO" id="GO:0016651">
    <property type="term" value="F:oxidoreductase activity, acting on NAD(P)H"/>
    <property type="evidence" value="ECO:0007669"/>
    <property type="project" value="InterPro"/>
</dbReference>
<evidence type="ECO:0000313" key="7">
    <source>
        <dbReference type="Proteomes" id="UP000248349"/>
    </source>
</evidence>
<dbReference type="AlphaFoldDB" id="A0A318ZSX9"/>
<keyword evidence="2" id="KW-0547">Nucleotide-binding</keyword>
<dbReference type="RefSeq" id="XP_025435787.1">
    <property type="nucleotide sequence ID" value="XM_025573919.1"/>
</dbReference>
<dbReference type="SUPFAM" id="SSF50129">
    <property type="entry name" value="GroES-like"/>
    <property type="match status" value="1"/>
</dbReference>